<dbReference type="PANTHER" id="PTHR32308:SF0">
    <property type="entry name" value="HPCH_HPAI ALDOLASE_CITRATE LYASE DOMAIN-CONTAINING PROTEIN"/>
    <property type="match status" value="1"/>
</dbReference>
<dbReference type="Proteomes" id="UP000439983">
    <property type="component" value="Unassembled WGS sequence"/>
</dbReference>
<evidence type="ECO:0000256" key="3">
    <source>
        <dbReference type="ARBA" id="ARBA00022842"/>
    </source>
</evidence>
<dbReference type="GO" id="GO:0006107">
    <property type="term" value="P:oxaloacetate metabolic process"/>
    <property type="evidence" value="ECO:0007669"/>
    <property type="project" value="TreeGrafter"/>
</dbReference>
<dbReference type="InterPro" id="IPR005000">
    <property type="entry name" value="Aldolase/citrate-lyase_domain"/>
</dbReference>
<comment type="caution">
    <text evidence="5">The sequence shown here is derived from an EMBL/GenBank/DDBJ whole genome shotgun (WGS) entry which is preliminary data.</text>
</comment>
<accession>A0A6N7LNT0</accession>
<comment type="cofactor">
    <cofactor evidence="1">
        <name>Mg(2+)</name>
        <dbReference type="ChEBI" id="CHEBI:18420"/>
    </cofactor>
</comment>
<protein>
    <submittedName>
        <fullName evidence="5">Aldolase</fullName>
    </submittedName>
</protein>
<dbReference type="AlphaFoldDB" id="A0A6N7LNT0"/>
<evidence type="ECO:0000256" key="1">
    <source>
        <dbReference type="ARBA" id="ARBA00001946"/>
    </source>
</evidence>
<dbReference type="EMBL" id="WITC01000121">
    <property type="protein sequence ID" value="MQX18525.1"/>
    <property type="molecule type" value="Genomic_DNA"/>
</dbReference>
<dbReference type="InterPro" id="IPR015813">
    <property type="entry name" value="Pyrv/PenolPyrv_kinase-like_dom"/>
</dbReference>
<evidence type="ECO:0000313" key="5">
    <source>
        <dbReference type="EMBL" id="MQX18525.1"/>
    </source>
</evidence>
<name>A0A6N7LNT0_SINTE</name>
<evidence type="ECO:0000259" key="4">
    <source>
        <dbReference type="Pfam" id="PF03328"/>
    </source>
</evidence>
<dbReference type="OrthoDB" id="8419129at2"/>
<evidence type="ECO:0000256" key="2">
    <source>
        <dbReference type="ARBA" id="ARBA00022723"/>
    </source>
</evidence>
<gene>
    <name evidence="5" type="ORF">GHK62_28480</name>
</gene>
<sequence length="245" mass="25185">MSVNRQQAMKPLLYLPASAPLPEADILGAIQAIVFDATGGGDMRDMASEAAPARTASWLRFVRIGPVENITEADLDGVLASRIDGIVLAGCRGPADVQKLDVQLKVAEAIAGIAEGSLEILAEYATPESVLSPNSLKGVSPRLKGVIFSAALLAESAGCALPSEEMDAAPVIVAGRAAVVLRACEAGIAAYDVLPGDANDEAVVRRYCATSARNGFSAVAAQSSRQVALLDPASLSSRNSAGVDR</sequence>
<dbReference type="PANTHER" id="PTHR32308">
    <property type="entry name" value="LYASE BETA SUBUNIT, PUTATIVE (AFU_ORTHOLOGUE AFUA_4G13030)-RELATED"/>
    <property type="match status" value="1"/>
</dbReference>
<keyword evidence="3" id="KW-0460">Magnesium</keyword>
<dbReference type="SUPFAM" id="SSF51621">
    <property type="entry name" value="Phosphoenolpyruvate/pyruvate domain"/>
    <property type="match status" value="1"/>
</dbReference>
<dbReference type="RefSeq" id="WP_153442302.1">
    <property type="nucleotide sequence ID" value="NZ_JACIGA010000011.1"/>
</dbReference>
<reference evidence="5 6" key="1">
    <citation type="journal article" date="2013" name="Genome Biol.">
        <title>Comparative genomics of the core and accessory genomes of 48 Sinorhizobium strains comprising five genospecies.</title>
        <authorList>
            <person name="Sugawara M."/>
            <person name="Epstein B."/>
            <person name="Badgley B.D."/>
            <person name="Unno T."/>
            <person name="Xu L."/>
            <person name="Reese J."/>
            <person name="Gyaneshwar P."/>
            <person name="Denny R."/>
            <person name="Mudge J."/>
            <person name="Bharti A.K."/>
            <person name="Farmer A.D."/>
            <person name="May G.D."/>
            <person name="Woodward J.E."/>
            <person name="Medigue C."/>
            <person name="Vallenet D."/>
            <person name="Lajus A."/>
            <person name="Rouy Z."/>
            <person name="Martinez-Vaz B."/>
            <person name="Tiffin P."/>
            <person name="Young N.D."/>
            <person name="Sadowsky M.J."/>
        </authorList>
    </citation>
    <scope>NUCLEOTIDE SEQUENCE [LARGE SCALE GENOMIC DNA]</scope>
    <source>
        <strain evidence="5 6">USDA4894</strain>
    </source>
</reference>
<dbReference type="GO" id="GO:0003824">
    <property type="term" value="F:catalytic activity"/>
    <property type="evidence" value="ECO:0007669"/>
    <property type="project" value="InterPro"/>
</dbReference>
<dbReference type="Gene3D" id="3.20.20.60">
    <property type="entry name" value="Phosphoenolpyruvate-binding domains"/>
    <property type="match status" value="1"/>
</dbReference>
<proteinExistence type="predicted"/>
<dbReference type="InterPro" id="IPR040442">
    <property type="entry name" value="Pyrv_kinase-like_dom_sf"/>
</dbReference>
<keyword evidence="2" id="KW-0479">Metal-binding</keyword>
<evidence type="ECO:0000313" key="6">
    <source>
        <dbReference type="Proteomes" id="UP000439983"/>
    </source>
</evidence>
<dbReference type="GO" id="GO:0000287">
    <property type="term" value="F:magnesium ion binding"/>
    <property type="evidence" value="ECO:0007669"/>
    <property type="project" value="TreeGrafter"/>
</dbReference>
<keyword evidence="6" id="KW-1185">Reference proteome</keyword>
<feature type="domain" description="HpcH/HpaI aldolase/citrate lyase" evidence="4">
    <location>
        <begin position="45"/>
        <end position="218"/>
    </location>
</feature>
<organism evidence="5 6">
    <name type="scientific">Sinorhizobium terangae</name>
    <dbReference type="NCBI Taxonomy" id="110322"/>
    <lineage>
        <taxon>Bacteria</taxon>
        <taxon>Pseudomonadati</taxon>
        <taxon>Pseudomonadota</taxon>
        <taxon>Alphaproteobacteria</taxon>
        <taxon>Hyphomicrobiales</taxon>
        <taxon>Rhizobiaceae</taxon>
        <taxon>Sinorhizobium/Ensifer group</taxon>
        <taxon>Sinorhizobium</taxon>
    </lineage>
</organism>
<dbReference type="Pfam" id="PF03328">
    <property type="entry name" value="HpcH_HpaI"/>
    <property type="match status" value="1"/>
</dbReference>